<dbReference type="RefSeq" id="WP_353544349.1">
    <property type="nucleotide sequence ID" value="NZ_BAABRN010000117.1"/>
</dbReference>
<evidence type="ECO:0000256" key="4">
    <source>
        <dbReference type="ARBA" id="ARBA00022801"/>
    </source>
</evidence>
<dbReference type="InterPro" id="IPR036866">
    <property type="entry name" value="RibonucZ/Hydroxyglut_hydro"/>
</dbReference>
<gene>
    <name evidence="7" type="primary">attM</name>
    <name evidence="7" type="ORF">Dxin01_04159</name>
</gene>
<name>A0ABP9VGQ2_9DEIO</name>
<dbReference type="SUPFAM" id="SSF56281">
    <property type="entry name" value="Metallo-hydrolase/oxidoreductase"/>
    <property type="match status" value="1"/>
</dbReference>
<evidence type="ECO:0000256" key="5">
    <source>
        <dbReference type="ARBA" id="ARBA00022833"/>
    </source>
</evidence>
<dbReference type="InterPro" id="IPR001279">
    <property type="entry name" value="Metallo-B-lactamas"/>
</dbReference>
<organism evidence="7 8">
    <name type="scientific">Deinococcus xinjiangensis</name>
    <dbReference type="NCBI Taxonomy" id="457454"/>
    <lineage>
        <taxon>Bacteria</taxon>
        <taxon>Thermotogati</taxon>
        <taxon>Deinococcota</taxon>
        <taxon>Deinococci</taxon>
        <taxon>Deinococcales</taxon>
        <taxon>Deinococcaceae</taxon>
        <taxon>Deinococcus</taxon>
    </lineage>
</organism>
<dbReference type="Pfam" id="PF00753">
    <property type="entry name" value="Lactamase_B"/>
    <property type="match status" value="1"/>
</dbReference>
<dbReference type="PANTHER" id="PTHR42978">
    <property type="entry name" value="QUORUM-QUENCHING LACTONASE YTNP-RELATED-RELATED"/>
    <property type="match status" value="1"/>
</dbReference>
<protein>
    <submittedName>
        <fullName evidence="7">N-acyl homoserine lactonase AttM</fullName>
    </submittedName>
</protein>
<comment type="caution">
    <text evidence="7">The sequence shown here is derived from an EMBL/GenBank/DDBJ whole genome shotgun (WGS) entry which is preliminary data.</text>
</comment>
<sequence>MKPLPISGFTIGHIQVKTQFLRPEPQNILGSLKALRDKEFLPPVPVWCWVIEHPLGIVVVDTGQDELARSNWFGRTQTRIHYRPADRLAAQMMRAGVDPAQVRTLIFTHLHIDHDRGAGDFPEALLLASSTEIRQYTSPFAALLGYSPPVWAKPPQEVSFGGPALGPFAVSHDVYGDQRIMLLPTSGHTAGHLSVLIRQPEVDVLLAGDLTYTQQDLLTGRLGGFLTAPASQRQAMEKVRQLASAKPLIYLPSHDPESLTRLQNAETLPLA</sequence>
<keyword evidence="3" id="KW-0479">Metal-binding</keyword>
<keyword evidence="4" id="KW-0378">Hydrolase</keyword>
<evidence type="ECO:0000256" key="1">
    <source>
        <dbReference type="ARBA" id="ARBA00001947"/>
    </source>
</evidence>
<feature type="domain" description="Metallo-beta-lactamase" evidence="6">
    <location>
        <begin position="45"/>
        <end position="254"/>
    </location>
</feature>
<evidence type="ECO:0000259" key="6">
    <source>
        <dbReference type="SMART" id="SM00849"/>
    </source>
</evidence>
<proteinExistence type="inferred from homology"/>
<comment type="cofactor">
    <cofactor evidence="1">
        <name>Zn(2+)</name>
        <dbReference type="ChEBI" id="CHEBI:29105"/>
    </cofactor>
</comment>
<evidence type="ECO:0000256" key="2">
    <source>
        <dbReference type="ARBA" id="ARBA00007749"/>
    </source>
</evidence>
<dbReference type="InterPro" id="IPR051013">
    <property type="entry name" value="MBL_superfamily_lactonases"/>
</dbReference>
<evidence type="ECO:0000256" key="3">
    <source>
        <dbReference type="ARBA" id="ARBA00022723"/>
    </source>
</evidence>
<keyword evidence="5" id="KW-0862">Zinc</keyword>
<dbReference type="Gene3D" id="3.60.15.10">
    <property type="entry name" value="Ribonuclease Z/Hydroxyacylglutathione hydrolase-like"/>
    <property type="match status" value="1"/>
</dbReference>
<comment type="similarity">
    <text evidence="2">Belongs to the metallo-beta-lactamase superfamily.</text>
</comment>
<evidence type="ECO:0000313" key="7">
    <source>
        <dbReference type="EMBL" id="GAA5504389.1"/>
    </source>
</evidence>
<keyword evidence="8" id="KW-1185">Reference proteome</keyword>
<accession>A0ABP9VGQ2</accession>
<dbReference type="EMBL" id="BAABRN010000117">
    <property type="protein sequence ID" value="GAA5504389.1"/>
    <property type="molecule type" value="Genomic_DNA"/>
</dbReference>
<reference evidence="7 8" key="1">
    <citation type="submission" date="2024-02" db="EMBL/GenBank/DDBJ databases">
        <title>Deinococcus xinjiangensis NBRC 107630.</title>
        <authorList>
            <person name="Ichikawa N."/>
            <person name="Katano-Makiyama Y."/>
            <person name="Hidaka K."/>
        </authorList>
    </citation>
    <scope>NUCLEOTIDE SEQUENCE [LARGE SCALE GENOMIC DNA]</scope>
    <source>
        <strain evidence="7 8">NBRC 107630</strain>
    </source>
</reference>
<dbReference type="SMART" id="SM00849">
    <property type="entry name" value="Lactamase_B"/>
    <property type="match status" value="1"/>
</dbReference>
<dbReference type="Proteomes" id="UP001458946">
    <property type="component" value="Unassembled WGS sequence"/>
</dbReference>
<dbReference type="PANTHER" id="PTHR42978:SF7">
    <property type="entry name" value="METALLO-HYDROLASE RV2300C-RELATED"/>
    <property type="match status" value="1"/>
</dbReference>
<dbReference type="CDD" id="cd07729">
    <property type="entry name" value="AHL_lactonase_MBL-fold"/>
    <property type="match status" value="1"/>
</dbReference>
<evidence type="ECO:0000313" key="8">
    <source>
        <dbReference type="Proteomes" id="UP001458946"/>
    </source>
</evidence>